<evidence type="ECO:0000313" key="2">
    <source>
        <dbReference type="Proteomes" id="UP000027135"/>
    </source>
</evidence>
<name>A0A067QGR9_ZOONE</name>
<gene>
    <name evidence="1" type="ORF">L798_03242</name>
</gene>
<dbReference type="InParanoid" id="A0A067QGR9"/>
<reference evidence="1 2" key="1">
    <citation type="journal article" date="2014" name="Nat. Commun.">
        <title>Molecular traces of alternative social organization in a termite genome.</title>
        <authorList>
            <person name="Terrapon N."/>
            <person name="Li C."/>
            <person name="Robertson H.M."/>
            <person name="Ji L."/>
            <person name="Meng X."/>
            <person name="Booth W."/>
            <person name="Chen Z."/>
            <person name="Childers C.P."/>
            <person name="Glastad K.M."/>
            <person name="Gokhale K."/>
            <person name="Gowin J."/>
            <person name="Gronenberg W."/>
            <person name="Hermansen R.A."/>
            <person name="Hu H."/>
            <person name="Hunt B.G."/>
            <person name="Huylmans A.K."/>
            <person name="Khalil S.M."/>
            <person name="Mitchell R.D."/>
            <person name="Munoz-Torres M.C."/>
            <person name="Mustard J.A."/>
            <person name="Pan H."/>
            <person name="Reese J.T."/>
            <person name="Scharf M.E."/>
            <person name="Sun F."/>
            <person name="Vogel H."/>
            <person name="Xiao J."/>
            <person name="Yang W."/>
            <person name="Yang Z."/>
            <person name="Yang Z."/>
            <person name="Zhou J."/>
            <person name="Zhu J."/>
            <person name="Brent C.S."/>
            <person name="Elsik C.G."/>
            <person name="Goodisman M.A."/>
            <person name="Liberles D.A."/>
            <person name="Roe R.M."/>
            <person name="Vargo E.L."/>
            <person name="Vilcinskas A."/>
            <person name="Wang J."/>
            <person name="Bornberg-Bauer E."/>
            <person name="Korb J."/>
            <person name="Zhang G."/>
            <person name="Liebig J."/>
        </authorList>
    </citation>
    <scope>NUCLEOTIDE SEQUENCE [LARGE SCALE GENOMIC DNA]</scope>
    <source>
        <tissue evidence="1">Whole organism</tissue>
    </source>
</reference>
<protein>
    <submittedName>
        <fullName evidence="1">Uncharacterized protein</fullName>
    </submittedName>
</protein>
<proteinExistence type="predicted"/>
<evidence type="ECO:0000313" key="1">
    <source>
        <dbReference type="EMBL" id="KDR07301.1"/>
    </source>
</evidence>
<dbReference type="EMBL" id="KK853479">
    <property type="protein sequence ID" value="KDR07301.1"/>
    <property type="molecule type" value="Genomic_DNA"/>
</dbReference>
<sequence>MRCLAEPLLDELEVQRHHLPVAGRTRRSLQPRRKLRLIRQEPAWTMRRLNSASIQLVLSHYNFRFIYDIERQIHLKFNVNDVLLFYGNRDGCFHRSS</sequence>
<dbReference type="Proteomes" id="UP000027135">
    <property type="component" value="Unassembled WGS sequence"/>
</dbReference>
<accession>A0A067QGR9</accession>
<organism evidence="1 2">
    <name type="scientific">Zootermopsis nevadensis</name>
    <name type="common">Dampwood termite</name>
    <dbReference type="NCBI Taxonomy" id="136037"/>
    <lineage>
        <taxon>Eukaryota</taxon>
        <taxon>Metazoa</taxon>
        <taxon>Ecdysozoa</taxon>
        <taxon>Arthropoda</taxon>
        <taxon>Hexapoda</taxon>
        <taxon>Insecta</taxon>
        <taxon>Pterygota</taxon>
        <taxon>Neoptera</taxon>
        <taxon>Polyneoptera</taxon>
        <taxon>Dictyoptera</taxon>
        <taxon>Blattodea</taxon>
        <taxon>Blattoidea</taxon>
        <taxon>Termitoidae</taxon>
        <taxon>Termopsidae</taxon>
        <taxon>Zootermopsis</taxon>
    </lineage>
</organism>
<keyword evidence="2" id="KW-1185">Reference proteome</keyword>
<dbReference type="AlphaFoldDB" id="A0A067QGR9"/>